<name>A0ACC2R5B4_9NEOP</name>
<evidence type="ECO:0000313" key="2">
    <source>
        <dbReference type="Proteomes" id="UP001231649"/>
    </source>
</evidence>
<sequence>MTIKKMDHSLLIFVSVICVTNTSSLYAEGSNRILNGSPASENQFPYMISLQQLSEVHSVTRGHKCGGVLVTLQHALTSAKCLIESDGVPMVPINPAAYRVFAGSVFLTNDNSIERVRHIAKITIHPDYDTALPANQPRVNDIGFIILGSPFSANTVTPLAVAEISLTEVVQCILSGWGMRGASATVANTQLMYAQMPTIVQNTCSILVNSHSLVSTQLCAWAPSIQGVVGCEGDRGGPLMCRNGLAGILIDIGSCRITPSRPQLFTRVSNYTAWIDSVVSPPIPEVESEPPTVASPTTPATSPTSPATSPTTTATSPTTTATSPTTTATSPGPPAGATISQPVMAVLVVIVIVQVITANAINTIY</sequence>
<dbReference type="Proteomes" id="UP001231649">
    <property type="component" value="Chromosome 11"/>
</dbReference>
<reference evidence="1" key="1">
    <citation type="submission" date="2023-03" db="EMBL/GenBank/DDBJ databases">
        <title>Chromosome-level genomes of two armyworms, Mythimna separata and Mythimna loreyi, provide insights into the biosynthesis and reception of sex pheromones.</title>
        <authorList>
            <person name="Zhao H."/>
        </authorList>
    </citation>
    <scope>NUCLEOTIDE SEQUENCE</scope>
    <source>
        <strain evidence="1">BeijingLab</strain>
    </source>
</reference>
<evidence type="ECO:0000313" key="1">
    <source>
        <dbReference type="EMBL" id="KAJ8733378.1"/>
    </source>
</evidence>
<gene>
    <name evidence="1" type="ORF">PYW08_001676</name>
</gene>
<accession>A0ACC2R5B4</accession>
<dbReference type="EMBL" id="CM056787">
    <property type="protein sequence ID" value="KAJ8733378.1"/>
    <property type="molecule type" value="Genomic_DNA"/>
</dbReference>
<organism evidence="1 2">
    <name type="scientific">Mythimna loreyi</name>
    <dbReference type="NCBI Taxonomy" id="667449"/>
    <lineage>
        <taxon>Eukaryota</taxon>
        <taxon>Metazoa</taxon>
        <taxon>Ecdysozoa</taxon>
        <taxon>Arthropoda</taxon>
        <taxon>Hexapoda</taxon>
        <taxon>Insecta</taxon>
        <taxon>Pterygota</taxon>
        <taxon>Neoptera</taxon>
        <taxon>Endopterygota</taxon>
        <taxon>Lepidoptera</taxon>
        <taxon>Glossata</taxon>
        <taxon>Ditrysia</taxon>
        <taxon>Noctuoidea</taxon>
        <taxon>Noctuidae</taxon>
        <taxon>Noctuinae</taxon>
        <taxon>Hadenini</taxon>
        <taxon>Mythimna</taxon>
    </lineage>
</organism>
<comment type="caution">
    <text evidence="1">The sequence shown here is derived from an EMBL/GenBank/DDBJ whole genome shotgun (WGS) entry which is preliminary data.</text>
</comment>
<keyword evidence="2" id="KW-1185">Reference proteome</keyword>
<proteinExistence type="predicted"/>
<protein>
    <submittedName>
        <fullName evidence="1">Uncharacterized protein</fullName>
    </submittedName>
</protein>